<proteinExistence type="predicted"/>
<reference evidence="1" key="1">
    <citation type="submission" date="2018-02" db="EMBL/GenBank/DDBJ databases">
        <title>Rhizophora mucronata_Transcriptome.</title>
        <authorList>
            <person name="Meera S.P."/>
            <person name="Sreeshan A."/>
            <person name="Augustine A."/>
        </authorList>
    </citation>
    <scope>NUCLEOTIDE SEQUENCE</scope>
    <source>
        <tissue evidence="1">Leaf</tissue>
    </source>
</reference>
<evidence type="ECO:0000313" key="1">
    <source>
        <dbReference type="EMBL" id="MBX03164.1"/>
    </source>
</evidence>
<organism evidence="1">
    <name type="scientific">Rhizophora mucronata</name>
    <name type="common">Asiatic mangrove</name>
    <dbReference type="NCBI Taxonomy" id="61149"/>
    <lineage>
        <taxon>Eukaryota</taxon>
        <taxon>Viridiplantae</taxon>
        <taxon>Streptophyta</taxon>
        <taxon>Embryophyta</taxon>
        <taxon>Tracheophyta</taxon>
        <taxon>Spermatophyta</taxon>
        <taxon>Magnoliopsida</taxon>
        <taxon>eudicotyledons</taxon>
        <taxon>Gunneridae</taxon>
        <taxon>Pentapetalae</taxon>
        <taxon>rosids</taxon>
        <taxon>fabids</taxon>
        <taxon>Malpighiales</taxon>
        <taxon>Rhizophoraceae</taxon>
        <taxon>Rhizophora</taxon>
    </lineage>
</organism>
<name>A0A2P2KBQ2_RHIMU</name>
<protein>
    <submittedName>
        <fullName evidence="1">Uncharacterized protein MANES_15G028700</fullName>
    </submittedName>
</protein>
<dbReference type="AlphaFoldDB" id="A0A2P2KBQ2"/>
<dbReference type="EMBL" id="GGEC01022680">
    <property type="protein sequence ID" value="MBX03164.1"/>
    <property type="molecule type" value="Transcribed_RNA"/>
</dbReference>
<sequence length="32" mass="3822">MMYLVSQYHIVGLKVRAMLMTIHLLLRLVYQS</sequence>
<accession>A0A2P2KBQ2</accession>